<feature type="domain" description="DUF222" evidence="1">
    <location>
        <begin position="50"/>
        <end position="378"/>
    </location>
</feature>
<comment type="caution">
    <text evidence="3">The sequence shown here is derived from an EMBL/GenBank/DDBJ whole genome shotgun (WGS) entry which is preliminary data.</text>
</comment>
<organism evidence="3 5">
    <name type="scientific">Gordonia amicalis</name>
    <dbReference type="NCBI Taxonomy" id="89053"/>
    <lineage>
        <taxon>Bacteria</taxon>
        <taxon>Bacillati</taxon>
        <taxon>Actinomycetota</taxon>
        <taxon>Actinomycetes</taxon>
        <taxon>Mycobacteriales</taxon>
        <taxon>Gordoniaceae</taxon>
        <taxon>Gordonia</taxon>
    </lineage>
</organism>
<accession>A0AAE4U1A1</accession>
<keyword evidence="4" id="KW-1185">Reference proteome</keyword>
<dbReference type="EMBL" id="JAWLKI010000008">
    <property type="protein sequence ID" value="MDV6307510.1"/>
    <property type="molecule type" value="Genomic_DNA"/>
</dbReference>
<name>A0AAE4U1A1_9ACTN</name>
<dbReference type="AlphaFoldDB" id="A0AAE4U1A1"/>
<evidence type="ECO:0000313" key="2">
    <source>
        <dbReference type="EMBL" id="MDV6307510.1"/>
    </source>
</evidence>
<dbReference type="Proteomes" id="UP001185922">
    <property type="component" value="Unassembled WGS sequence"/>
</dbReference>
<evidence type="ECO:0000313" key="3">
    <source>
        <dbReference type="EMBL" id="MDV6313354.1"/>
    </source>
</evidence>
<sequence length="539" mass="58857">MTDHALRDDTTTPPPSGPAVLVGQIHTLIDQLQTVNLTGCSDAELVDVAVETERAIARLTFAGDRQIVEATERDLPRKTGHRSIIQFMTHRLRMANPGKRLEQTRATASFPDLTTGEPLAPAHPALAEAFAAGRVGSAHVHAVLDVLDQIPHAVAHDVQVAAEQQMAEIAVEHTPADITHLGARLLGHLDPDGTLADDADRQRRRNFWLNRQRADGTAKLNGTLTPELVARLEMMLAVWARPGMNNPHDAESPCGSIEDADPDQLAAAAERDDRSPAQLNHDAFNALLKAVFDDGMLGTSHRGLPEQLIVKADLNDLIREAGVATTATGTLIPIPDLIKLAADAQPWLAVFEDATAVPLYFGQGKRLATREQRLVSFARPDGESCSTPDCRVPAAHVEMHHAQIDWGDGEFTDITNLTPACTRHHHMVGNQPGQYTTRMVREGPDEGRCTWQLNVEPGAPPNPERINRRPDLPRRFAEHLKQVREEIHGPDPASGDETRLEIREVIGHQSEAPVNRGLSLKDLSPIELRCAALLGLNKI</sequence>
<gene>
    <name evidence="2" type="ORF">R3P94_09240</name>
    <name evidence="3" type="ORF">R3Q15_15855</name>
</gene>
<dbReference type="InterPro" id="IPR003615">
    <property type="entry name" value="HNH_nuc"/>
</dbReference>
<reference evidence="3 4" key="1">
    <citation type="submission" date="2023-10" db="EMBL/GenBank/DDBJ databases">
        <title>Development of a sustainable strategy for remediation of hydrocarbon-contaminated territories based on the waste exchange concept.</title>
        <authorList>
            <person name="Krivoruchko A."/>
        </authorList>
    </citation>
    <scope>NUCLEOTIDE SEQUENCE</scope>
    <source>
        <strain evidence="2 4">IEGM 1266</strain>
        <strain evidence="3">IEGM 1279</strain>
    </source>
</reference>
<dbReference type="CDD" id="cd00085">
    <property type="entry name" value="HNHc"/>
    <property type="match status" value="1"/>
</dbReference>
<dbReference type="Proteomes" id="UP001185779">
    <property type="component" value="Unassembled WGS sequence"/>
</dbReference>
<protein>
    <submittedName>
        <fullName evidence="3">DUF222 domain-containing protein</fullName>
    </submittedName>
</protein>
<proteinExistence type="predicted"/>
<evidence type="ECO:0000259" key="1">
    <source>
        <dbReference type="Pfam" id="PF02720"/>
    </source>
</evidence>
<dbReference type="InterPro" id="IPR003870">
    <property type="entry name" value="DUF222"/>
</dbReference>
<evidence type="ECO:0000313" key="5">
    <source>
        <dbReference type="Proteomes" id="UP001185922"/>
    </source>
</evidence>
<dbReference type="Pfam" id="PF02720">
    <property type="entry name" value="DUF222"/>
    <property type="match status" value="1"/>
</dbReference>
<dbReference type="EMBL" id="JAWLKH010000018">
    <property type="protein sequence ID" value="MDV6313354.1"/>
    <property type="molecule type" value="Genomic_DNA"/>
</dbReference>
<evidence type="ECO:0000313" key="4">
    <source>
        <dbReference type="Proteomes" id="UP001185779"/>
    </source>
</evidence>
<dbReference type="RefSeq" id="WP_096273215.1">
    <property type="nucleotide sequence ID" value="NZ_JACFXQ010000032.1"/>
</dbReference>